<keyword evidence="5" id="KW-1185">Reference proteome</keyword>
<dbReference type="EMBL" id="MU858073">
    <property type="protein sequence ID" value="KAK4216003.1"/>
    <property type="molecule type" value="Genomic_DNA"/>
</dbReference>
<accession>A0AAN6YB21</accession>
<dbReference type="Pfam" id="PF02777">
    <property type="entry name" value="Sod_Fe_C"/>
    <property type="match status" value="2"/>
</dbReference>
<dbReference type="InterPro" id="IPR036324">
    <property type="entry name" value="Mn/Fe_SOD_N_sf"/>
</dbReference>
<comment type="function">
    <text evidence="1">Component of the mitochondrial ribosome (mitoribosome), a dedicated translation machinery responsible for the synthesis of mitochondrial genome-encoded proteins, including at least some of the essential transmembrane subunits of the mitochondrial respiratory chain. The mitoribosomes are attached to the mitochondrial inner membrane and translation products are cotranslationally integrated into the membrane.</text>
</comment>
<dbReference type="GO" id="GO:0005737">
    <property type="term" value="C:cytoplasm"/>
    <property type="evidence" value="ECO:0007669"/>
    <property type="project" value="TreeGrafter"/>
</dbReference>
<organism evidence="4 5">
    <name type="scientific">Rhypophila decipiens</name>
    <dbReference type="NCBI Taxonomy" id="261697"/>
    <lineage>
        <taxon>Eukaryota</taxon>
        <taxon>Fungi</taxon>
        <taxon>Dikarya</taxon>
        <taxon>Ascomycota</taxon>
        <taxon>Pezizomycotina</taxon>
        <taxon>Sordariomycetes</taxon>
        <taxon>Sordariomycetidae</taxon>
        <taxon>Sordariales</taxon>
        <taxon>Naviculisporaceae</taxon>
        <taxon>Rhypophila</taxon>
    </lineage>
</organism>
<reference evidence="4" key="1">
    <citation type="journal article" date="2023" name="Mol. Phylogenet. Evol.">
        <title>Genome-scale phylogeny and comparative genomics of the fungal order Sordariales.</title>
        <authorList>
            <person name="Hensen N."/>
            <person name="Bonometti L."/>
            <person name="Westerberg I."/>
            <person name="Brannstrom I.O."/>
            <person name="Guillou S."/>
            <person name="Cros-Aarteil S."/>
            <person name="Calhoun S."/>
            <person name="Haridas S."/>
            <person name="Kuo A."/>
            <person name="Mondo S."/>
            <person name="Pangilinan J."/>
            <person name="Riley R."/>
            <person name="LaButti K."/>
            <person name="Andreopoulos B."/>
            <person name="Lipzen A."/>
            <person name="Chen C."/>
            <person name="Yan M."/>
            <person name="Daum C."/>
            <person name="Ng V."/>
            <person name="Clum A."/>
            <person name="Steindorff A."/>
            <person name="Ohm R.A."/>
            <person name="Martin F."/>
            <person name="Silar P."/>
            <person name="Natvig D.O."/>
            <person name="Lalanne C."/>
            <person name="Gautier V."/>
            <person name="Ament-Velasquez S.L."/>
            <person name="Kruys A."/>
            <person name="Hutchinson M.I."/>
            <person name="Powell A.J."/>
            <person name="Barry K."/>
            <person name="Miller A.N."/>
            <person name="Grigoriev I.V."/>
            <person name="Debuchy R."/>
            <person name="Gladieux P."/>
            <person name="Hiltunen Thoren M."/>
            <person name="Johannesson H."/>
        </authorList>
    </citation>
    <scope>NUCLEOTIDE SEQUENCE</scope>
    <source>
        <strain evidence="4">PSN293</strain>
    </source>
</reference>
<evidence type="ECO:0000313" key="4">
    <source>
        <dbReference type="EMBL" id="KAK4216003.1"/>
    </source>
</evidence>
<dbReference type="PANTHER" id="PTHR43595">
    <property type="entry name" value="37S RIBOSOMAL PROTEIN S26, MITOCHONDRIAL"/>
    <property type="match status" value="1"/>
</dbReference>
<feature type="domain" description="Manganese/iron superoxide dismutase C-terminal" evidence="3">
    <location>
        <begin position="254"/>
        <end position="302"/>
    </location>
</feature>
<dbReference type="GO" id="GO:0046872">
    <property type="term" value="F:metal ion binding"/>
    <property type="evidence" value="ECO:0007669"/>
    <property type="project" value="InterPro"/>
</dbReference>
<dbReference type="InterPro" id="IPR019832">
    <property type="entry name" value="Mn/Fe_SOD_C"/>
</dbReference>
<comment type="caution">
    <text evidence="4">The sequence shown here is derived from an EMBL/GenBank/DDBJ whole genome shotgun (WGS) entry which is preliminary data.</text>
</comment>
<gene>
    <name evidence="4" type="ORF">QBC37DRAFT_417907</name>
</gene>
<protein>
    <submittedName>
        <fullName evidence="4">Manganese/iron superoxide dismutase</fullName>
    </submittedName>
</protein>
<sequence>MLRPRLRIPRIGRIAGGLTSTPQLAPLSLPFAQSLQAVQQSRSKHSVPPLKFNTEDGIPGFLTGPSIEMAWTEYQTLMLDKLDQKIAETDFENKDLKSIILSTAREPQYADVFNYASAAHNNAFFFDKLTDRVVEMPETLQKEIEKSFGSVETLRREMVYTANAMFGPGFVWLVKAAHPGMSTSFKVLTTYLAGTPYSGAHWRRQEMDTNTAIGTASPSGIENGRNYLSNAALGISRKQPQTLQRDRVAPGGIDVQPVLCINTWEHVWLRDYSFGVRGNSHEGKIAYCEAWWYRVDWEKVAHEAGFQEKQKKTLLGGDAAEQPKLATSSE</sequence>
<name>A0AAN6YB21_9PEZI</name>
<dbReference type="PANTHER" id="PTHR43595:SF2">
    <property type="entry name" value="SMALL RIBOSOMAL SUBUNIT PROTEIN MS42"/>
    <property type="match status" value="1"/>
</dbReference>
<dbReference type="Gene3D" id="3.55.40.20">
    <property type="entry name" value="Iron/manganese superoxide dismutase, C-terminal domain"/>
    <property type="match status" value="1"/>
</dbReference>
<dbReference type="InterPro" id="IPR036314">
    <property type="entry name" value="SOD_C_sf"/>
</dbReference>
<dbReference type="Proteomes" id="UP001301769">
    <property type="component" value="Unassembled WGS sequence"/>
</dbReference>
<dbReference type="SUPFAM" id="SSF54719">
    <property type="entry name" value="Fe,Mn superoxide dismutase (SOD), C-terminal domain"/>
    <property type="match status" value="1"/>
</dbReference>
<evidence type="ECO:0000313" key="5">
    <source>
        <dbReference type="Proteomes" id="UP001301769"/>
    </source>
</evidence>
<dbReference type="GO" id="GO:0004784">
    <property type="term" value="F:superoxide dismutase activity"/>
    <property type="evidence" value="ECO:0007669"/>
    <property type="project" value="InterPro"/>
</dbReference>
<evidence type="ECO:0000259" key="3">
    <source>
        <dbReference type="Pfam" id="PF02777"/>
    </source>
</evidence>
<feature type="region of interest" description="Disordered" evidence="2">
    <location>
        <begin position="311"/>
        <end position="330"/>
    </location>
</feature>
<feature type="domain" description="Manganese/iron superoxide dismutase C-terminal" evidence="3">
    <location>
        <begin position="139"/>
        <end position="195"/>
    </location>
</feature>
<dbReference type="AlphaFoldDB" id="A0AAN6YB21"/>
<proteinExistence type="predicted"/>
<dbReference type="SUPFAM" id="SSF46609">
    <property type="entry name" value="Fe,Mn superoxide dismutase (SOD), N-terminal domain"/>
    <property type="match status" value="1"/>
</dbReference>
<reference evidence="4" key="2">
    <citation type="submission" date="2023-05" db="EMBL/GenBank/DDBJ databases">
        <authorList>
            <consortium name="Lawrence Berkeley National Laboratory"/>
            <person name="Steindorff A."/>
            <person name="Hensen N."/>
            <person name="Bonometti L."/>
            <person name="Westerberg I."/>
            <person name="Brannstrom I.O."/>
            <person name="Guillou S."/>
            <person name="Cros-Aarteil S."/>
            <person name="Calhoun S."/>
            <person name="Haridas S."/>
            <person name="Kuo A."/>
            <person name="Mondo S."/>
            <person name="Pangilinan J."/>
            <person name="Riley R."/>
            <person name="Labutti K."/>
            <person name="Andreopoulos B."/>
            <person name="Lipzen A."/>
            <person name="Chen C."/>
            <person name="Yanf M."/>
            <person name="Daum C."/>
            <person name="Ng V."/>
            <person name="Clum A."/>
            <person name="Ohm R."/>
            <person name="Martin F."/>
            <person name="Silar P."/>
            <person name="Natvig D."/>
            <person name="Lalanne C."/>
            <person name="Gautier V."/>
            <person name="Ament-Velasquez S.L."/>
            <person name="Kruys A."/>
            <person name="Hutchinson M.I."/>
            <person name="Powell A.J."/>
            <person name="Barry K."/>
            <person name="Miller A.N."/>
            <person name="Grigoriev I.V."/>
            <person name="Debuchy R."/>
            <person name="Gladieux P."/>
            <person name="Thoren M.H."/>
            <person name="Johannesson H."/>
        </authorList>
    </citation>
    <scope>NUCLEOTIDE SEQUENCE</scope>
    <source>
        <strain evidence="4">PSN293</strain>
    </source>
</reference>
<evidence type="ECO:0000256" key="2">
    <source>
        <dbReference type="SAM" id="MobiDB-lite"/>
    </source>
</evidence>
<evidence type="ECO:0000256" key="1">
    <source>
        <dbReference type="ARBA" id="ARBA00037226"/>
    </source>
</evidence>